<dbReference type="EMBL" id="GEFH01002393">
    <property type="protein sequence ID" value="JAP66188.1"/>
    <property type="molecule type" value="mRNA"/>
</dbReference>
<name>A0A131XJ95_9ACAR</name>
<feature type="non-terminal residue" evidence="1">
    <location>
        <position position="1"/>
    </location>
</feature>
<organism evidence="1">
    <name type="scientific">Hyalomma excavatum</name>
    <dbReference type="NCBI Taxonomy" id="257692"/>
    <lineage>
        <taxon>Eukaryota</taxon>
        <taxon>Metazoa</taxon>
        <taxon>Ecdysozoa</taxon>
        <taxon>Arthropoda</taxon>
        <taxon>Chelicerata</taxon>
        <taxon>Arachnida</taxon>
        <taxon>Acari</taxon>
        <taxon>Parasitiformes</taxon>
        <taxon>Ixodida</taxon>
        <taxon>Ixodoidea</taxon>
        <taxon>Ixodidae</taxon>
        <taxon>Hyalomminae</taxon>
        <taxon>Hyalomma</taxon>
    </lineage>
</organism>
<dbReference type="AlphaFoldDB" id="A0A131XJ95"/>
<protein>
    <submittedName>
        <fullName evidence="1">Uncharacterized protein</fullName>
    </submittedName>
</protein>
<reference evidence="1" key="1">
    <citation type="journal article" date="2017" name="Ticks Tick Borne Dis.">
        <title>An insight into the sialome of Hyalomma excavatum.</title>
        <authorList>
            <person name="Ribeiro J.M."/>
            <person name="Slovak M."/>
            <person name="Francischetti I.M."/>
        </authorList>
    </citation>
    <scope>NUCLEOTIDE SEQUENCE</scope>
    <source>
        <strain evidence="1">Samish</strain>
        <tissue evidence="1">Salivary glands</tissue>
    </source>
</reference>
<evidence type="ECO:0000313" key="1">
    <source>
        <dbReference type="EMBL" id="JAP66188.1"/>
    </source>
</evidence>
<accession>A0A131XJ95</accession>
<proteinExistence type="evidence at transcript level"/>
<sequence length="202" mass="22517">VLFFMVNTGGCFSMNLMKVAEKYIGKLNATAGGTIISWGLVVEGAHAQPPVTVQVEWMIYGACTPRVYTVVPKDICTGYFSWHPYEDAVSPFRTELNAPLPVRYPWLKSSTVKLNLNRLPVQPVIQRWGSPARGKVPSVFASRCSFVAKVTLDGYFAYFKGYDTWVPVPITALASRTDGLVEQNGKLTYYVWGTYSGLMMCY</sequence>